<reference evidence="2 3" key="1">
    <citation type="submission" date="2021-01" db="EMBL/GenBank/DDBJ databases">
        <title>FDA dAtabase for Regulatory Grade micrObial Sequences (FDA-ARGOS): Supporting development and validation of Infectious Disease Dx tests.</title>
        <authorList>
            <person name="Nelson B."/>
            <person name="Plummer A."/>
            <person name="Tallon L."/>
            <person name="Sadzewicz L."/>
            <person name="Zhao X."/>
            <person name="Boylan J."/>
            <person name="Ott S."/>
            <person name="Bowen H."/>
            <person name="Vavikolanu K."/>
            <person name="Mehta A."/>
            <person name="Aluvathingal J."/>
            <person name="Nadendla S."/>
            <person name="Myers T."/>
            <person name="Yan Y."/>
            <person name="Sichtig H."/>
        </authorList>
    </citation>
    <scope>NUCLEOTIDE SEQUENCE [LARGE SCALE GENOMIC DNA]</scope>
    <source>
        <strain evidence="2 3">FDAARGOS_1161</strain>
    </source>
</reference>
<dbReference type="RefSeq" id="WP_040373261.1">
    <property type="nucleotide sequence ID" value="NZ_CP068053.1"/>
</dbReference>
<proteinExistence type="predicted"/>
<evidence type="ECO:0000256" key="1">
    <source>
        <dbReference type="SAM" id="MobiDB-lite"/>
    </source>
</evidence>
<gene>
    <name evidence="2" type="ORF">I6J18_09420</name>
</gene>
<evidence type="ECO:0000313" key="2">
    <source>
        <dbReference type="EMBL" id="QQT02027.1"/>
    </source>
</evidence>
<organism evidence="2 3">
    <name type="scientific">Peribacillus psychrosaccharolyticus</name>
    <name type="common">Bacillus psychrosaccharolyticus</name>
    <dbReference type="NCBI Taxonomy" id="1407"/>
    <lineage>
        <taxon>Bacteria</taxon>
        <taxon>Bacillati</taxon>
        <taxon>Bacillota</taxon>
        <taxon>Bacilli</taxon>
        <taxon>Bacillales</taxon>
        <taxon>Bacillaceae</taxon>
        <taxon>Peribacillus</taxon>
    </lineage>
</organism>
<name>A0A974NQB2_PERPY</name>
<protein>
    <submittedName>
        <fullName evidence="2">Uncharacterized protein</fullName>
    </submittedName>
</protein>
<accession>A0A974NQB2</accession>
<evidence type="ECO:0000313" key="3">
    <source>
        <dbReference type="Proteomes" id="UP000595254"/>
    </source>
</evidence>
<dbReference type="EMBL" id="CP068053">
    <property type="protein sequence ID" value="QQT02027.1"/>
    <property type="molecule type" value="Genomic_DNA"/>
</dbReference>
<dbReference type="KEGG" id="ppsr:I6J18_09420"/>
<dbReference type="AlphaFoldDB" id="A0A974NQB2"/>
<feature type="compositionally biased region" description="Basic and acidic residues" evidence="1">
    <location>
        <begin position="59"/>
        <end position="75"/>
    </location>
</feature>
<dbReference type="Proteomes" id="UP000595254">
    <property type="component" value="Chromosome"/>
</dbReference>
<sequence length="209" mass="23970">MSEKEKKISSKPLLYIVQPNILEPEIVNMQKEFRSKKTKIDDLKTEVDQVETTETAPEYEVKVESEDREEKQRKEQQLEQMKHDFGVYKAMDEIHAEIDSIKQITDHYSPEGTSIIKENIPVANGGGVHEIKKLEPKSDEELQRKAVRKAVKDLLRKTEKGVTPLCEAKINGRIVRFQLLGKRGESVQIKTGSTIQNVQIVDLSDFKIL</sequence>
<keyword evidence="3" id="KW-1185">Reference proteome</keyword>
<feature type="compositionally biased region" description="Basic and acidic residues" evidence="1">
    <location>
        <begin position="37"/>
        <end position="47"/>
    </location>
</feature>
<feature type="region of interest" description="Disordered" evidence="1">
    <location>
        <begin position="37"/>
        <end position="75"/>
    </location>
</feature>